<feature type="coiled-coil region" evidence="2">
    <location>
        <begin position="791"/>
        <end position="846"/>
    </location>
</feature>
<name>A0A8J3CYG5_9BACT</name>
<evidence type="ECO:0000256" key="2">
    <source>
        <dbReference type="SAM" id="Coils"/>
    </source>
</evidence>
<dbReference type="InterPro" id="IPR011990">
    <property type="entry name" value="TPR-like_helical_dom_sf"/>
</dbReference>
<gene>
    <name evidence="3" type="ORF">GCM10008106_31730</name>
</gene>
<evidence type="ECO:0000313" key="3">
    <source>
        <dbReference type="EMBL" id="GHB48558.1"/>
    </source>
</evidence>
<reference evidence="3" key="1">
    <citation type="journal article" date="2014" name="Int. J. Syst. Evol. Microbiol.">
        <title>Complete genome sequence of Corynebacterium casei LMG S-19264T (=DSM 44701T), isolated from a smear-ripened cheese.</title>
        <authorList>
            <consortium name="US DOE Joint Genome Institute (JGI-PGF)"/>
            <person name="Walter F."/>
            <person name="Albersmeier A."/>
            <person name="Kalinowski J."/>
            <person name="Ruckert C."/>
        </authorList>
    </citation>
    <scope>NUCLEOTIDE SEQUENCE</scope>
    <source>
        <strain evidence="3">KCTC 23224</strain>
    </source>
</reference>
<dbReference type="SUPFAM" id="SSF48452">
    <property type="entry name" value="TPR-like"/>
    <property type="match status" value="5"/>
</dbReference>
<evidence type="ECO:0000256" key="1">
    <source>
        <dbReference type="PROSITE-ProRule" id="PRU00339"/>
    </source>
</evidence>
<proteinExistence type="predicted"/>
<accession>A0A8J3CYG5</accession>
<dbReference type="Proteomes" id="UP000642809">
    <property type="component" value="Unassembled WGS sequence"/>
</dbReference>
<dbReference type="AlphaFoldDB" id="A0A8J3CYG5"/>
<dbReference type="InterPro" id="IPR019734">
    <property type="entry name" value="TPR_rpt"/>
</dbReference>
<dbReference type="Gene3D" id="1.25.40.10">
    <property type="entry name" value="Tetratricopeptide repeat domain"/>
    <property type="match status" value="8"/>
</dbReference>
<protein>
    <recommendedName>
        <fullName evidence="5">Tetratricopeptide repeat-containing protein</fullName>
    </recommendedName>
</protein>
<organism evidence="3 4">
    <name type="scientific">Mongoliitalea lutea</name>
    <dbReference type="NCBI Taxonomy" id="849756"/>
    <lineage>
        <taxon>Bacteria</taxon>
        <taxon>Pseudomonadati</taxon>
        <taxon>Bacteroidota</taxon>
        <taxon>Cytophagia</taxon>
        <taxon>Cytophagales</taxon>
        <taxon>Cyclobacteriaceae</taxon>
        <taxon>Mongoliitalea</taxon>
    </lineage>
</organism>
<dbReference type="Pfam" id="PF13174">
    <property type="entry name" value="TPR_6"/>
    <property type="match status" value="3"/>
</dbReference>
<dbReference type="RefSeq" id="WP_189584953.1">
    <property type="nucleotide sequence ID" value="NZ_BMYF01000022.1"/>
</dbReference>
<dbReference type="EMBL" id="BMYF01000022">
    <property type="protein sequence ID" value="GHB48558.1"/>
    <property type="molecule type" value="Genomic_DNA"/>
</dbReference>
<dbReference type="PANTHER" id="PTHR12558:SF13">
    <property type="entry name" value="CELL DIVISION CYCLE PROTEIN 27 HOMOLOG"/>
    <property type="match status" value="1"/>
</dbReference>
<keyword evidence="1" id="KW-0802">TPR repeat</keyword>
<comment type="caution">
    <text evidence="3">The sequence shown here is derived from an EMBL/GenBank/DDBJ whole genome shotgun (WGS) entry which is preliminary data.</text>
</comment>
<keyword evidence="4" id="KW-1185">Reference proteome</keyword>
<keyword evidence="2" id="KW-0175">Coiled coil</keyword>
<dbReference type="PROSITE" id="PS50005">
    <property type="entry name" value="TPR"/>
    <property type="match status" value="1"/>
</dbReference>
<evidence type="ECO:0000313" key="4">
    <source>
        <dbReference type="Proteomes" id="UP000642809"/>
    </source>
</evidence>
<reference evidence="3" key="2">
    <citation type="submission" date="2020-09" db="EMBL/GenBank/DDBJ databases">
        <authorList>
            <person name="Sun Q."/>
            <person name="Kim S."/>
        </authorList>
    </citation>
    <scope>NUCLEOTIDE SEQUENCE</scope>
    <source>
        <strain evidence="3">KCTC 23224</strain>
    </source>
</reference>
<dbReference type="PANTHER" id="PTHR12558">
    <property type="entry name" value="CELL DIVISION CYCLE 16,23,27"/>
    <property type="match status" value="1"/>
</dbReference>
<dbReference type="SMART" id="SM00028">
    <property type="entry name" value="TPR"/>
    <property type="match status" value="11"/>
</dbReference>
<dbReference type="Pfam" id="PF13432">
    <property type="entry name" value="TPR_16"/>
    <property type="match status" value="5"/>
</dbReference>
<evidence type="ECO:0008006" key="5">
    <source>
        <dbReference type="Google" id="ProtNLM"/>
    </source>
</evidence>
<sequence length="995" mass="114211">MKKSLLLLLSFTLAVEGFTQSGLYQQSSTKWFDDSFELIDKQLFSAAKYAFQSLPANNTPEEIQIHGAFNQAIATLKIENPNASDEVYVFIRKHPNHPLANDAAHILGDFFFDKRNYREAIPAYNKVDVSKVNFEQGSEVIFKKAYAYFQLRDYTNALINFNAVKTHNSAYSPDAFYYAGYIALEQKNYDQAIRDLKEADKSNFYASKVPALLAAIYYRQGYYDELVNYAEPVLQNRSNLESRELIHLYLAEAYFEKGNYEKAAANYDAFVNAKKSDLNRTQVYRAGISQYQIRNYQRATDYLKVSAVGDDKLAQVSSYYLGHAYIKLNNPQFASNSFSAAYKSDADREVKEDALVNFAKVNLERGNFQEAVNALDTYLDNFPNGTYRAEAEGLLTDALINTSNYLRAIDQLEKMPRKSERLRAAYQKITYYQGIVYYRDKRHDMANTLFDKSLREPIDRGLVMETYFWKGENFAAQDKLADAIKAYEQVLNQKPDLRNPITAKTHYGLGYSLFNTQQYAKAENHFRSYVNLLQGSIDPQNYDEALVRLGDVYYVQKKFVDAQTIFQRAIRERNDFIDYAYFRSGVVFNFQNRNDEAVRELTTLIDSYPNSLYLEDAIFQKSQILMEMTKYSEASDGFTRLIGSRPSSPFIPFALEGRAIANFSMQNYNATIEDYKRILDNHPNASNAEAALVGLQETLALQNRSGEFSQYLSKFRNANPDSKSVQSLEYEAAKNLYFSNASEQAITAFNTYLRNYPQSSNKPEALFFIGDAQMRLGRKNDALETFYRLEKEQASSQRIRAVQRIANLEMENGNYEKALPFFRESLSNARNQVEEYEALKGLMEANYQLNRMDTAIEMADRIVNLGSVVTDAIPHALLLKAKALLKTNRKPAAETVLEDLVKEYKTIHGAEGLFLWAEGKAKDDKHDTSNELIFEYSSAFSSYDYWFGRCFILIAENYQKLGEAFQAKATLQSVVENSVNEEIKRMARERLNRLN</sequence>
<feature type="repeat" description="TPR" evidence="1">
    <location>
        <begin position="464"/>
        <end position="497"/>
    </location>
</feature>